<accession>A0AAJ4TD02</accession>
<keyword evidence="2" id="KW-0614">Plasmid</keyword>
<dbReference type="PROSITE" id="PS51186">
    <property type="entry name" value="GNAT"/>
    <property type="match status" value="1"/>
</dbReference>
<dbReference type="SUPFAM" id="SSF55729">
    <property type="entry name" value="Acyl-CoA N-acyltransferases (Nat)"/>
    <property type="match status" value="1"/>
</dbReference>
<dbReference type="Proteomes" id="UP000663946">
    <property type="component" value="Plasmid pQ15_94_1"/>
</dbReference>
<dbReference type="EMBL" id="CP049218">
    <property type="protein sequence ID" value="QTG16605.1"/>
    <property type="molecule type" value="Genomic_DNA"/>
</dbReference>
<evidence type="ECO:0000313" key="3">
    <source>
        <dbReference type="Proteomes" id="UP000663946"/>
    </source>
</evidence>
<dbReference type="InterPro" id="IPR000182">
    <property type="entry name" value="GNAT_dom"/>
</dbReference>
<geneLocation type="plasmid" evidence="2 3">
    <name>pQ15_94_1</name>
</geneLocation>
<dbReference type="RefSeq" id="WP_333722317.1">
    <property type="nucleotide sequence ID" value="NZ_CP049218.1"/>
</dbReference>
<protein>
    <submittedName>
        <fullName evidence="2">GNAT family N-acetyltransferase</fullName>
    </submittedName>
</protein>
<evidence type="ECO:0000313" key="2">
    <source>
        <dbReference type="EMBL" id="QTG16605.1"/>
    </source>
</evidence>
<organism evidence="2 3">
    <name type="scientific">Agrobacterium tumefaciens</name>
    <dbReference type="NCBI Taxonomy" id="358"/>
    <lineage>
        <taxon>Bacteria</taxon>
        <taxon>Pseudomonadati</taxon>
        <taxon>Pseudomonadota</taxon>
        <taxon>Alphaproteobacteria</taxon>
        <taxon>Hyphomicrobiales</taxon>
        <taxon>Rhizobiaceae</taxon>
        <taxon>Rhizobium/Agrobacterium group</taxon>
        <taxon>Agrobacterium</taxon>
        <taxon>Agrobacterium tumefaciens complex</taxon>
    </lineage>
</organism>
<gene>
    <name evidence="2" type="ORF">G6M86_25245</name>
</gene>
<sequence>MDSCSSDQPCLTQEDAIEAKAFIDLHKAARGRLTDEERFACVSMNGGCTISLPSAPAIGLNRILGLTTREDLDKAYSWMRGKTGNRFLQVNADTASDELTQWIETKGLVAYGPGWAKLRRSTDTVPLPSPSTVKTRKVRPDEAEVFGAMMCAGFGFPESLTALWAAIVGRDGWSCFYALDGDTPVGTGAMFASGSFAWLGGGTTVPSFRNRGSQKALIQARLKEGADRGVSTFVVETEVPSAEKANISNANLAKMGFVHIYNRSNFIL</sequence>
<dbReference type="InterPro" id="IPR016181">
    <property type="entry name" value="Acyl_CoA_acyltransferase"/>
</dbReference>
<reference evidence="2" key="1">
    <citation type="submission" date="2020-02" db="EMBL/GenBank/DDBJ databases">
        <title>Unexpected conservation and global transmission of agrobacterial virulence plasmids.</title>
        <authorList>
            <person name="Weisberg A.J."/>
            <person name="Davis E.W. II"/>
            <person name="Tabima J.R."/>
            <person name="Belcher M.S."/>
            <person name="Miller M."/>
            <person name="Kuo C.-H."/>
            <person name="Loper J.E."/>
            <person name="Grunwald N.J."/>
            <person name="Putnam M.L."/>
            <person name="Chang J.H."/>
        </authorList>
    </citation>
    <scope>NUCLEOTIDE SEQUENCE</scope>
    <source>
        <strain evidence="2">Q15/94</strain>
        <plasmid evidence="2">pQ15_94_1</plasmid>
    </source>
</reference>
<name>A0AAJ4TD02_AGRTU</name>
<dbReference type="GO" id="GO:0016747">
    <property type="term" value="F:acyltransferase activity, transferring groups other than amino-acyl groups"/>
    <property type="evidence" value="ECO:0007669"/>
    <property type="project" value="InterPro"/>
</dbReference>
<evidence type="ECO:0000259" key="1">
    <source>
        <dbReference type="PROSITE" id="PS51186"/>
    </source>
</evidence>
<proteinExistence type="predicted"/>
<dbReference type="Gene3D" id="3.40.630.30">
    <property type="match status" value="1"/>
</dbReference>
<feature type="domain" description="N-acetyltransferase" evidence="1">
    <location>
        <begin position="133"/>
        <end position="268"/>
    </location>
</feature>
<dbReference type="AlphaFoldDB" id="A0AAJ4TD02"/>